<gene>
    <name evidence="1" type="ORF">OIU80_08290</name>
</gene>
<proteinExistence type="predicted"/>
<dbReference type="RefSeq" id="WP_264286566.1">
    <property type="nucleotide sequence ID" value="NZ_JAOZEV010000005.1"/>
</dbReference>
<sequence length="51" mass="5724">MNLENINLVELNAQEVQEVEGGWIVPVALAALYLWGEIYKSSNGMDEYGRP</sequence>
<dbReference type="Proteomes" id="UP001151133">
    <property type="component" value="Unassembled WGS sequence"/>
</dbReference>
<evidence type="ECO:0000313" key="1">
    <source>
        <dbReference type="EMBL" id="MCV9932280.1"/>
    </source>
</evidence>
<reference evidence="1" key="1">
    <citation type="submission" date="2022-10" db="EMBL/GenBank/DDBJ databases">
        <title>Two novel species of Flavobacterium.</title>
        <authorList>
            <person name="Liu Q."/>
            <person name="Xin Y.-H."/>
        </authorList>
    </citation>
    <scope>NUCLEOTIDE SEQUENCE</scope>
    <source>
        <strain evidence="1">LS1R47</strain>
    </source>
</reference>
<comment type="caution">
    <text evidence="1">The sequence shown here is derived from an EMBL/GenBank/DDBJ whole genome shotgun (WGS) entry which is preliminary data.</text>
</comment>
<protein>
    <recommendedName>
        <fullName evidence="3">Class IIb bacteriocin, lactobin A/cerein 7B family</fullName>
    </recommendedName>
</protein>
<evidence type="ECO:0008006" key="3">
    <source>
        <dbReference type="Google" id="ProtNLM"/>
    </source>
</evidence>
<name>A0A9X2ZMR4_9FLAO</name>
<organism evidence="1 2">
    <name type="scientific">Flavobacterium frigoritolerans</name>
    <dbReference type="NCBI Taxonomy" id="2987686"/>
    <lineage>
        <taxon>Bacteria</taxon>
        <taxon>Pseudomonadati</taxon>
        <taxon>Bacteroidota</taxon>
        <taxon>Flavobacteriia</taxon>
        <taxon>Flavobacteriales</taxon>
        <taxon>Flavobacteriaceae</taxon>
        <taxon>Flavobacterium</taxon>
    </lineage>
</organism>
<keyword evidence="2" id="KW-1185">Reference proteome</keyword>
<dbReference type="EMBL" id="JAOZEV010000005">
    <property type="protein sequence ID" value="MCV9932280.1"/>
    <property type="molecule type" value="Genomic_DNA"/>
</dbReference>
<accession>A0A9X2ZMR4</accession>
<evidence type="ECO:0000313" key="2">
    <source>
        <dbReference type="Proteomes" id="UP001151133"/>
    </source>
</evidence>
<dbReference type="AlphaFoldDB" id="A0A9X2ZMR4"/>